<keyword evidence="2" id="KW-0812">Transmembrane</keyword>
<gene>
    <name evidence="3" type="ORF">ACFFRH_22065</name>
</gene>
<feature type="region of interest" description="Disordered" evidence="1">
    <location>
        <begin position="304"/>
        <end position="374"/>
    </location>
</feature>
<feature type="compositionally biased region" description="Low complexity" evidence="1">
    <location>
        <begin position="330"/>
        <end position="346"/>
    </location>
</feature>
<keyword evidence="2" id="KW-0472">Membrane</keyword>
<proteinExistence type="predicted"/>
<comment type="caution">
    <text evidence="3">The sequence shown here is derived from an EMBL/GenBank/DDBJ whole genome shotgun (WGS) entry which is preliminary data.</text>
</comment>
<feature type="region of interest" description="Disordered" evidence="1">
    <location>
        <begin position="665"/>
        <end position="694"/>
    </location>
</feature>
<keyword evidence="2" id="KW-1133">Transmembrane helix</keyword>
<feature type="region of interest" description="Disordered" evidence="1">
    <location>
        <begin position="270"/>
        <end position="291"/>
    </location>
</feature>
<feature type="compositionally biased region" description="Basic residues" evidence="1">
    <location>
        <begin position="441"/>
        <end position="453"/>
    </location>
</feature>
<accession>A0ABV5TGM3</accession>
<evidence type="ECO:0000256" key="2">
    <source>
        <dbReference type="SAM" id="Phobius"/>
    </source>
</evidence>
<feature type="compositionally biased region" description="Low complexity" evidence="1">
    <location>
        <begin position="354"/>
        <end position="370"/>
    </location>
</feature>
<feature type="transmembrane region" description="Helical" evidence="2">
    <location>
        <begin position="700"/>
        <end position="723"/>
    </location>
</feature>
<dbReference type="Proteomes" id="UP001589610">
    <property type="component" value="Unassembled WGS sequence"/>
</dbReference>
<name>A0ABV5TGM3_9ACTN</name>
<protein>
    <submittedName>
        <fullName evidence="3">Uncharacterized protein</fullName>
    </submittedName>
</protein>
<feature type="compositionally biased region" description="Gly residues" evidence="1">
    <location>
        <begin position="596"/>
        <end position="607"/>
    </location>
</feature>
<reference evidence="3 4" key="1">
    <citation type="submission" date="2024-09" db="EMBL/GenBank/DDBJ databases">
        <authorList>
            <person name="Sun Q."/>
            <person name="Mori K."/>
        </authorList>
    </citation>
    <scope>NUCLEOTIDE SEQUENCE [LARGE SCALE GENOMIC DNA]</scope>
    <source>
        <strain evidence="3 4">JCM 3028</strain>
    </source>
</reference>
<feature type="compositionally biased region" description="Polar residues" evidence="1">
    <location>
        <begin position="423"/>
        <end position="434"/>
    </location>
</feature>
<dbReference type="EMBL" id="JBHMBS010000010">
    <property type="protein sequence ID" value="MFB9678177.1"/>
    <property type="molecule type" value="Genomic_DNA"/>
</dbReference>
<feature type="region of interest" description="Disordered" evidence="1">
    <location>
        <begin position="414"/>
        <end position="477"/>
    </location>
</feature>
<dbReference type="RefSeq" id="WP_386159183.1">
    <property type="nucleotide sequence ID" value="NZ_JBHMBS010000010.1"/>
</dbReference>
<keyword evidence="4" id="KW-1185">Reference proteome</keyword>
<feature type="compositionally biased region" description="Low complexity" evidence="1">
    <location>
        <begin position="608"/>
        <end position="633"/>
    </location>
</feature>
<organism evidence="3 4">
    <name type="scientific">Streptosporangium vulgare</name>
    <dbReference type="NCBI Taxonomy" id="46190"/>
    <lineage>
        <taxon>Bacteria</taxon>
        <taxon>Bacillati</taxon>
        <taxon>Actinomycetota</taxon>
        <taxon>Actinomycetes</taxon>
        <taxon>Streptosporangiales</taxon>
        <taxon>Streptosporangiaceae</taxon>
        <taxon>Streptosporangium</taxon>
    </lineage>
</organism>
<evidence type="ECO:0000256" key="1">
    <source>
        <dbReference type="SAM" id="MobiDB-lite"/>
    </source>
</evidence>
<evidence type="ECO:0000313" key="3">
    <source>
        <dbReference type="EMBL" id="MFB9678177.1"/>
    </source>
</evidence>
<feature type="region of interest" description="Disordered" evidence="1">
    <location>
        <begin position="566"/>
        <end position="633"/>
    </location>
</feature>
<sequence length="737" mass="71141">MSAVGAGVLVLGASGVYAVQMADPAAPPLDLAAAADSGTWAPGSRADRVIRFRIRLQGPGADTRLAVLTTPAEALAGIECPEETRSSAPVPKGAGVCVIGALPARGGSVDVLLAVPERPRDVTVTALARMSGPDGKTVRQQAQSTIKSSDAAMRPGGDVVGGPETLEHARAAREDRSAEARGVGAPGAASMVLRVPQGADEAGGAPLVAPGTPEAVEAAEAQRAERRTSAFLLDLLGKAFVPPPAGPGAVGTEANGAAALPGPAVSALPARPGALPRGGAPVSPQAGALPGQAGALAGEARALPGEAGATGGPADSHETRITAPGGRQEAGSPAAAPAAPVRVPGAAPAPAPARVPGAAAAPGRPAGPVAPGLPPEGVRLPGGTRLPDGAAVPGVAPEAGAGVPGQGQVAVPPAGMSGAPALQGQNGRNHSAVDSQAGRKAAGRKARGQRHAAGRPGARGQGAGRSALRHAGPGLPTNGLPTNGQPMTGLPGMPQTGPGVPNLQALGPAYPGGGQKIAGRPGARRPVVGPMVPGYPGAGRQPAMPGQGAGQGMGQPMMPGYPGIGQPGMPPGTGQPGVPPQGAGGPMGGPMPPGQPGAGMGPGGGQMPGAQPGGPQMPGAQPGGAQVPGAQGAMMPPVSMGMAGAGQMPGLANGLQLPQAGAFPAAQVPPQDQRPQGAPLPQDLDGPSGQVQPVAESSPLLTGVTGLPAVGAGVGTLLGLLWLQRRIQRRRRSRHVL</sequence>
<evidence type="ECO:0000313" key="4">
    <source>
        <dbReference type="Proteomes" id="UP001589610"/>
    </source>
</evidence>